<dbReference type="PANTHER" id="PTHR35902">
    <property type="entry name" value="S-LAYER DOMAIN-LIKE PROTEIN-RELATED"/>
    <property type="match status" value="1"/>
</dbReference>
<keyword evidence="2" id="KW-0472">Membrane</keyword>
<name>A0A6N8HWV9_9FIRM</name>
<feature type="signal peptide" evidence="3">
    <location>
        <begin position="1"/>
        <end position="30"/>
    </location>
</feature>
<feature type="transmembrane region" description="Helical" evidence="2">
    <location>
        <begin position="579"/>
        <end position="598"/>
    </location>
</feature>
<evidence type="ECO:0000313" key="5">
    <source>
        <dbReference type="Proteomes" id="UP000469440"/>
    </source>
</evidence>
<feature type="region of interest" description="Disordered" evidence="1">
    <location>
        <begin position="553"/>
        <end position="573"/>
    </location>
</feature>
<dbReference type="RefSeq" id="WP_066649299.1">
    <property type="nucleotide sequence ID" value="NZ_VWXL01000014.1"/>
</dbReference>
<sequence length="623" mass="65697">MRKKKGRAAALLLSAALSLSAVLVTPAPTAAVTTADKVPDPRVSSATVTPAAPGVGSPFGVDLTFSQNVENFDYDTNSDEFDCIKIDVSEASNSISVSHKTYFAENLSTDPGESNNIVLSYDLHMQQKDLKRIGSGYGVLKFTITYYSKYEEDNKVIAQSKDYHDLKFTAEYLVFSKLDSSSETENDGRLTVSSYKLDHTPVKEGEKFSLTLTVKNSSSLACTHAVSVLDLSGAEGVSISGETDTKTLGNLNAGATTTVTYPLKCLSKMTTGSYPVAVSLSADDVTAASSKIYLPITGTKAGKDDTGEVGDSKPQLIIESYDFGGQAVTGGQEFSLVMNVRNTGSVPIDNCKMTVGSDTGDSDSDKATTVGSVFTPSQSSNTFFIPSLGSNASVKKEIALLPKADAAPNSYGVIVNFSYDAVVDGKRQTLTSEETITIPLAQPIRFEVGDPVLSNPFYMGEAGQISIDYVNKGKSKVYNVSVELKGNFDTEESSQYIGNLDSGASDSFQANLTPQKEGSLSGTATFSYEDASGKVLTVAKDFSCDVQAAEAPTMGGADGLNPDGTPGANPEKTGPGWKLWAGIAAGAAVVAAGIVFFLKKRKAKKMRLLEEAEDYDDTPGGGI</sequence>
<keyword evidence="5" id="KW-1185">Reference proteome</keyword>
<dbReference type="Gene3D" id="2.60.40.10">
    <property type="entry name" value="Immunoglobulins"/>
    <property type="match status" value="1"/>
</dbReference>
<gene>
    <name evidence="4" type="ORF">CAFE_06580</name>
</gene>
<accession>A0A6N8HWV9</accession>
<dbReference type="EMBL" id="VWXL01000014">
    <property type="protein sequence ID" value="MVB09987.1"/>
    <property type="molecule type" value="Genomic_DNA"/>
</dbReference>
<comment type="caution">
    <text evidence="4">The sequence shown here is derived from an EMBL/GenBank/DDBJ whole genome shotgun (WGS) entry which is preliminary data.</text>
</comment>
<protein>
    <recommendedName>
        <fullName evidence="6">CARDB domain-containing protein</fullName>
    </recommendedName>
</protein>
<keyword evidence="2" id="KW-0812">Transmembrane</keyword>
<evidence type="ECO:0000313" key="4">
    <source>
        <dbReference type="EMBL" id="MVB09987.1"/>
    </source>
</evidence>
<organism evidence="4 5">
    <name type="scientific">Caproicibacter fermentans</name>
    <dbReference type="NCBI Taxonomy" id="2576756"/>
    <lineage>
        <taxon>Bacteria</taxon>
        <taxon>Bacillati</taxon>
        <taxon>Bacillota</taxon>
        <taxon>Clostridia</taxon>
        <taxon>Eubacteriales</taxon>
        <taxon>Acutalibacteraceae</taxon>
        <taxon>Caproicibacter</taxon>
    </lineage>
</organism>
<evidence type="ECO:0000256" key="3">
    <source>
        <dbReference type="SAM" id="SignalP"/>
    </source>
</evidence>
<feature type="chain" id="PRO_5027077384" description="CARDB domain-containing protein" evidence="3">
    <location>
        <begin position="31"/>
        <end position="623"/>
    </location>
</feature>
<dbReference type="InterPro" id="IPR013783">
    <property type="entry name" value="Ig-like_fold"/>
</dbReference>
<keyword evidence="3" id="KW-0732">Signal</keyword>
<proteinExistence type="predicted"/>
<evidence type="ECO:0000256" key="2">
    <source>
        <dbReference type="SAM" id="Phobius"/>
    </source>
</evidence>
<dbReference type="AlphaFoldDB" id="A0A6N8HWV9"/>
<evidence type="ECO:0008006" key="6">
    <source>
        <dbReference type="Google" id="ProtNLM"/>
    </source>
</evidence>
<keyword evidence="2" id="KW-1133">Transmembrane helix</keyword>
<dbReference type="OrthoDB" id="1704454at2"/>
<evidence type="ECO:0000256" key="1">
    <source>
        <dbReference type="SAM" id="MobiDB-lite"/>
    </source>
</evidence>
<reference evidence="4 5" key="1">
    <citation type="submission" date="2019-09" db="EMBL/GenBank/DDBJ databases">
        <title>Genome sequence of Clostridium sp. EA1.</title>
        <authorList>
            <person name="Poehlein A."/>
            <person name="Bengelsdorf F.R."/>
            <person name="Daniel R."/>
        </authorList>
    </citation>
    <scope>NUCLEOTIDE SEQUENCE [LARGE SCALE GENOMIC DNA]</scope>
    <source>
        <strain evidence="4 5">EA1</strain>
    </source>
</reference>
<dbReference type="Proteomes" id="UP000469440">
    <property type="component" value="Unassembled WGS sequence"/>
</dbReference>